<feature type="domain" description="Glycosyl hydrolase family 13 catalytic" evidence="2">
    <location>
        <begin position="17"/>
        <end position="408"/>
    </location>
</feature>
<evidence type="ECO:0000256" key="1">
    <source>
        <dbReference type="ARBA" id="ARBA00008061"/>
    </source>
</evidence>
<dbReference type="EC" id="3.2.1.20" evidence="3"/>
<gene>
    <name evidence="3" type="ORF">J2X15_002082</name>
</gene>
<dbReference type="SUPFAM" id="SSF51011">
    <property type="entry name" value="Glycosyl hydrolase domain"/>
    <property type="match status" value="1"/>
</dbReference>
<dbReference type="SUPFAM" id="SSF51445">
    <property type="entry name" value="(Trans)glycosidases"/>
    <property type="match status" value="1"/>
</dbReference>
<dbReference type="CDD" id="cd11330">
    <property type="entry name" value="AmyAc_OligoGlu"/>
    <property type="match status" value="1"/>
</dbReference>
<evidence type="ECO:0000313" key="4">
    <source>
        <dbReference type="Proteomes" id="UP001268089"/>
    </source>
</evidence>
<reference evidence="3 4" key="1">
    <citation type="submission" date="2023-07" db="EMBL/GenBank/DDBJ databases">
        <title>Sorghum-associated microbial communities from plants grown in Nebraska, USA.</title>
        <authorList>
            <person name="Schachtman D."/>
        </authorList>
    </citation>
    <scope>NUCLEOTIDE SEQUENCE [LARGE SCALE GENOMIC DNA]</scope>
    <source>
        <strain evidence="3 4">BE308</strain>
    </source>
</reference>
<dbReference type="InterPro" id="IPR045857">
    <property type="entry name" value="O16G_dom_2"/>
</dbReference>
<comment type="caution">
    <text evidence="3">The sequence shown here is derived from an EMBL/GenBank/DDBJ whole genome shotgun (WGS) entry which is preliminary data.</text>
</comment>
<dbReference type="Pfam" id="PF16657">
    <property type="entry name" value="Malt_amylase_C"/>
    <property type="match status" value="1"/>
</dbReference>
<dbReference type="GO" id="GO:0004558">
    <property type="term" value="F:alpha-1,4-glucosidase activity"/>
    <property type="evidence" value="ECO:0007669"/>
    <property type="project" value="UniProtKB-EC"/>
</dbReference>
<dbReference type="InterPro" id="IPR017853">
    <property type="entry name" value="GH"/>
</dbReference>
<dbReference type="Pfam" id="PF00128">
    <property type="entry name" value="Alpha-amylase"/>
    <property type="match status" value="1"/>
</dbReference>
<evidence type="ECO:0000313" key="3">
    <source>
        <dbReference type="EMBL" id="MDR7306796.1"/>
    </source>
</evidence>
<dbReference type="Gene3D" id="3.20.20.80">
    <property type="entry name" value="Glycosidases"/>
    <property type="match status" value="2"/>
</dbReference>
<dbReference type="InterPro" id="IPR032091">
    <property type="entry name" value="Malt_amylase-like_C"/>
</dbReference>
<evidence type="ECO:0000259" key="2">
    <source>
        <dbReference type="SMART" id="SM00642"/>
    </source>
</evidence>
<dbReference type="EMBL" id="JAVDXO010000004">
    <property type="protein sequence ID" value="MDR7306796.1"/>
    <property type="molecule type" value="Genomic_DNA"/>
</dbReference>
<accession>A0ABU1ZQI8</accession>
<dbReference type="InterPro" id="IPR013780">
    <property type="entry name" value="Glyco_hydro_b"/>
</dbReference>
<name>A0ABU1ZQI8_9BURK</name>
<sequence length="550" mass="61348">MTKASNDNWWRGGVIYQIYPRSFADSNGDGIGDLDGITAKLDYVAALGADGIWLSPFFKSPMKDFGYDVSDYCDVDPMFGTVADFRKLVDRAHALGLKVMIDQVLSHSSDQHPWFVESRSSLTNPKADWYVWADAQSDGTPPNNWLSIFGGSAWQWDTRRCQYYMHNFLTSQPDLNFHSPQVQDALLDTVKFWLDLGVDGYRLDTANFYFHDAQLRSNPPRGRPDGEDPAVNAVNPYGWQWHKHDKSQPENLVFLRRLRALLDQYPNTTMVGEIGDDDGLARVAEYTSGGDKLHMAYCFDLLGTAHSAAHFRSFVQRFEEVAPGGWPCWALSNHDVVRVASRWGSADKPAHPDLLRLGAALQMSLRGSPCIYQGDELGLPEADIAFEDLQDPYGITMWPEFKGRDGCRTAHPWAKDSADLGFSSVAQPAAPWLPVIEPHRALAVDVQERDTGSLLHFYRALLRWRKTQPALVSGTLSVLPAHPQVLAFVRAFEGQQVLCVFNFSDTAALWDIPAAYTAFTVLTGSGLVDAPRAGHTLQLAPWGGAYYRLG</sequence>
<keyword evidence="4" id="KW-1185">Reference proteome</keyword>
<proteinExistence type="inferred from homology"/>
<dbReference type="InterPro" id="IPR006047">
    <property type="entry name" value="GH13_cat_dom"/>
</dbReference>
<protein>
    <submittedName>
        <fullName evidence="3">Alpha-glucosidase</fullName>
        <ecNumber evidence="3">3.2.1.20</ecNumber>
    </submittedName>
</protein>
<comment type="similarity">
    <text evidence="1">Belongs to the glycosyl hydrolase 13 family.</text>
</comment>
<dbReference type="Gene3D" id="3.90.400.10">
    <property type="entry name" value="Oligo-1,6-glucosidase, Domain 2"/>
    <property type="match status" value="1"/>
</dbReference>
<dbReference type="Proteomes" id="UP001268089">
    <property type="component" value="Unassembled WGS sequence"/>
</dbReference>
<keyword evidence="3" id="KW-0378">Hydrolase</keyword>
<dbReference type="PANTHER" id="PTHR10357">
    <property type="entry name" value="ALPHA-AMYLASE FAMILY MEMBER"/>
    <property type="match status" value="1"/>
</dbReference>
<dbReference type="SMART" id="SM00642">
    <property type="entry name" value="Aamy"/>
    <property type="match status" value="1"/>
</dbReference>
<dbReference type="PANTHER" id="PTHR10357:SF179">
    <property type="entry name" value="NEUTRAL AND BASIC AMINO ACID TRANSPORT PROTEIN RBAT"/>
    <property type="match status" value="1"/>
</dbReference>
<keyword evidence="3" id="KW-0326">Glycosidase</keyword>
<dbReference type="Gene3D" id="2.60.40.1180">
    <property type="entry name" value="Golgi alpha-mannosidase II"/>
    <property type="match status" value="1"/>
</dbReference>
<organism evidence="3 4">
    <name type="scientific">Rhodoferax saidenbachensis</name>
    <dbReference type="NCBI Taxonomy" id="1484693"/>
    <lineage>
        <taxon>Bacteria</taxon>
        <taxon>Pseudomonadati</taxon>
        <taxon>Pseudomonadota</taxon>
        <taxon>Betaproteobacteria</taxon>
        <taxon>Burkholderiales</taxon>
        <taxon>Comamonadaceae</taxon>
        <taxon>Rhodoferax</taxon>
    </lineage>
</organism>
<dbReference type="RefSeq" id="WP_310342313.1">
    <property type="nucleotide sequence ID" value="NZ_JAVDXO010000004.1"/>
</dbReference>